<dbReference type="EMBL" id="MKIE01000006">
    <property type="protein sequence ID" value="OHW61866.1"/>
    <property type="molecule type" value="Genomic_DNA"/>
</dbReference>
<dbReference type="Pfam" id="PF01841">
    <property type="entry name" value="Transglut_core"/>
    <property type="match status" value="1"/>
</dbReference>
<sequence length="527" mass="59537">MKKLRFVVSFLIAAYISLTGLTGSFASDMILKYGEVSISDSYQESYETRGKGSKKSLSLAEKKILDAIKNLDSQVDISEYGINTSVQRELLDKIIRENPDIFYTRGWTYSYSPSSGTVFGIMPDYDYEKSKIESMKAEIEQKLSAAIEKIKEPDMTPLEKVLAVHQYLVLNIEYDERGNAPIESHSIYGALVDGKAVCEGYSELLTVMLERLGEVDSFVVVSEEMLHAWNMVVLDGNYYHIDATWNDPTPDREGYVRYEYLLIPDSVMASDHQWDRGNYPVAESSDYSFLWKLENPRYSSGVIRHWSKDTGRFEEILLERPDVLEEEEDIDLPDNIEPVGNTARPYITGYDDGTFRPENSVKRLEIASMIFKLLELSERDAKFPDVSHSSWAFGYIGAMQNSGYMKGDQAGRFNPEASLTRSEMATIAAAIYQGEHSGQDLKFKDISGHWGEKAITDMAKAGVVKGYSDGSFAPNKEVSRAEAVAILNRLSKLTISDEELKSAINPFSDVRESHWAYRDILKATKNR</sequence>
<dbReference type="InterPro" id="IPR038765">
    <property type="entry name" value="Papain-like_cys_pep_sf"/>
</dbReference>
<comment type="caution">
    <text evidence="2">The sequence shown here is derived from an EMBL/GenBank/DDBJ whole genome shotgun (WGS) entry which is preliminary data.</text>
</comment>
<keyword evidence="3" id="KW-1185">Reference proteome</keyword>
<reference evidence="2 3" key="1">
    <citation type="submission" date="2016-09" db="EMBL/GenBank/DDBJ databases">
        <title>Genome sequence of Eubacterium angustum.</title>
        <authorList>
            <person name="Poehlein A."/>
            <person name="Daniel R."/>
        </authorList>
    </citation>
    <scope>NUCLEOTIDE SEQUENCE [LARGE SCALE GENOMIC DNA]</scope>
    <source>
        <strain evidence="2 3">DSM 1989</strain>
    </source>
</reference>
<dbReference type="AlphaFoldDB" id="A0A1S1V5C7"/>
<dbReference type="Pfam" id="PF00395">
    <property type="entry name" value="SLH"/>
    <property type="match status" value="3"/>
</dbReference>
<dbReference type="SUPFAM" id="SSF54001">
    <property type="entry name" value="Cysteine proteinases"/>
    <property type="match status" value="1"/>
</dbReference>
<evidence type="ECO:0000259" key="1">
    <source>
        <dbReference type="PROSITE" id="PS51272"/>
    </source>
</evidence>
<dbReference type="OrthoDB" id="1817605at2"/>
<dbReference type="RefSeq" id="WP_071063473.1">
    <property type="nucleotide sequence ID" value="NZ_MKIE01000006.1"/>
</dbReference>
<dbReference type="STRING" id="39480.EUAN_16290"/>
<organism evidence="2 3">
    <name type="scientific">Andreesenia angusta</name>
    <dbReference type="NCBI Taxonomy" id="39480"/>
    <lineage>
        <taxon>Bacteria</taxon>
        <taxon>Bacillati</taxon>
        <taxon>Bacillota</taxon>
        <taxon>Tissierellia</taxon>
        <taxon>Tissierellales</taxon>
        <taxon>Gottschalkiaceae</taxon>
        <taxon>Andreesenia</taxon>
    </lineage>
</organism>
<dbReference type="PROSITE" id="PS51272">
    <property type="entry name" value="SLH"/>
    <property type="match status" value="2"/>
</dbReference>
<dbReference type="Proteomes" id="UP000180254">
    <property type="component" value="Unassembled WGS sequence"/>
</dbReference>
<gene>
    <name evidence="2" type="primary">ancA_2</name>
    <name evidence="2" type="ORF">EUAN_16290</name>
</gene>
<evidence type="ECO:0000313" key="3">
    <source>
        <dbReference type="Proteomes" id="UP000180254"/>
    </source>
</evidence>
<proteinExistence type="predicted"/>
<dbReference type="Gene3D" id="3.10.620.30">
    <property type="match status" value="1"/>
</dbReference>
<accession>A0A1S1V5C7</accession>
<protein>
    <submittedName>
        <fullName evidence="2">Cellulosome-anchoring protein</fullName>
    </submittedName>
</protein>
<dbReference type="InterPro" id="IPR051465">
    <property type="entry name" value="Cell_Envelope_Struct_Comp"/>
</dbReference>
<feature type="domain" description="SLH" evidence="1">
    <location>
        <begin position="438"/>
        <end position="501"/>
    </location>
</feature>
<dbReference type="InterPro" id="IPR002931">
    <property type="entry name" value="Transglutaminase-like"/>
</dbReference>
<dbReference type="PANTHER" id="PTHR43308">
    <property type="entry name" value="OUTER MEMBRANE PROTEIN ALPHA-RELATED"/>
    <property type="match status" value="1"/>
</dbReference>
<dbReference type="InterPro" id="IPR001119">
    <property type="entry name" value="SLH_dom"/>
</dbReference>
<feature type="domain" description="SLH" evidence="1">
    <location>
        <begin position="379"/>
        <end position="437"/>
    </location>
</feature>
<evidence type="ECO:0000313" key="2">
    <source>
        <dbReference type="EMBL" id="OHW61866.1"/>
    </source>
</evidence>
<name>A0A1S1V5C7_9FIRM</name>